<feature type="active site" description="Charge relay system" evidence="14">
    <location>
        <position position="150"/>
    </location>
</feature>
<evidence type="ECO:0000313" key="19">
    <source>
        <dbReference type="EMBL" id="SBT26283.1"/>
    </source>
</evidence>
<keyword evidence="11" id="KW-0720">Serine protease</keyword>
<keyword evidence="21" id="KW-1185">Reference proteome</keyword>
<feature type="binding site" evidence="15">
    <location>
        <position position="150"/>
    </location>
    <ligand>
        <name>substrate</name>
    </ligand>
</feature>
<dbReference type="SMART" id="SM00228">
    <property type="entry name" value="PDZ"/>
    <property type="match status" value="2"/>
</dbReference>
<dbReference type="RefSeq" id="WP_082985373.1">
    <property type="nucleotide sequence ID" value="NZ_LT907988.1"/>
</dbReference>
<feature type="active site" description="Charge relay system" evidence="14">
    <location>
        <position position="251"/>
    </location>
</feature>
<dbReference type="EMBL" id="FLRC01000031">
    <property type="protein sequence ID" value="SBT26283.1"/>
    <property type="molecule type" value="Genomic_DNA"/>
</dbReference>
<evidence type="ECO:0000259" key="18">
    <source>
        <dbReference type="PROSITE" id="PS50106"/>
    </source>
</evidence>
<name>A0A1C3K453_9BURK</name>
<evidence type="ECO:0000256" key="8">
    <source>
        <dbReference type="ARBA" id="ARBA00022737"/>
    </source>
</evidence>
<evidence type="ECO:0000256" key="5">
    <source>
        <dbReference type="ARBA" id="ARBA00013958"/>
    </source>
</evidence>
<dbReference type="Pfam" id="PF13365">
    <property type="entry name" value="Trypsin_2"/>
    <property type="match status" value="1"/>
</dbReference>
<dbReference type="SUPFAM" id="SSF50156">
    <property type="entry name" value="PDZ domain-like"/>
    <property type="match status" value="2"/>
</dbReference>
<evidence type="ECO:0000256" key="12">
    <source>
        <dbReference type="ARBA" id="ARBA00023016"/>
    </source>
</evidence>
<accession>A0A1C3K453</accession>
<dbReference type="Pfam" id="PF13180">
    <property type="entry name" value="PDZ_2"/>
    <property type="match status" value="1"/>
</dbReference>
<dbReference type="InterPro" id="IPR001940">
    <property type="entry name" value="Peptidase_S1C"/>
</dbReference>
<reference evidence="19 21" key="1">
    <citation type="submission" date="2016-06" db="EMBL/GenBank/DDBJ databases">
        <authorList>
            <person name="Kjaerup R.B."/>
            <person name="Dalgaard T.S."/>
            <person name="Juul-Madsen H.R."/>
        </authorList>
    </citation>
    <scope>NUCLEOTIDE SEQUENCE [LARGE SCALE GENOMIC DNA]</scope>
    <source>
        <strain evidence="19">Orrdi1</strain>
    </source>
</reference>
<evidence type="ECO:0000256" key="4">
    <source>
        <dbReference type="ARBA" id="ARBA00013035"/>
    </source>
</evidence>
<evidence type="ECO:0000313" key="21">
    <source>
        <dbReference type="Proteomes" id="UP000078558"/>
    </source>
</evidence>
<dbReference type="Gene3D" id="2.30.42.10">
    <property type="match status" value="1"/>
</dbReference>
<feature type="binding site" evidence="15">
    <location>
        <position position="180"/>
    </location>
    <ligand>
        <name>substrate</name>
    </ligand>
</feature>
<dbReference type="SUPFAM" id="SSF50494">
    <property type="entry name" value="Trypsin-like serine proteases"/>
    <property type="match status" value="1"/>
</dbReference>
<evidence type="ECO:0000256" key="16">
    <source>
        <dbReference type="SAM" id="MobiDB-lite"/>
    </source>
</evidence>
<dbReference type="Gene3D" id="2.30.42.60">
    <property type="match status" value="1"/>
</dbReference>
<dbReference type="OrthoDB" id="8520726at2"/>
<dbReference type="InterPro" id="IPR009003">
    <property type="entry name" value="Peptidase_S1_PA"/>
</dbReference>
<feature type="binding site" evidence="15">
    <location>
        <begin position="249"/>
        <end position="251"/>
    </location>
    <ligand>
        <name>substrate</name>
    </ligand>
</feature>
<comment type="similarity">
    <text evidence="3">Belongs to the peptidase S1C family.</text>
</comment>
<protein>
    <recommendedName>
        <fullName evidence="5">Probable periplasmic serine endoprotease DegP-like</fullName>
        <ecNumber evidence="4">3.4.21.107</ecNumber>
    </recommendedName>
    <alternativeName>
        <fullName evidence="13">Protease Do</fullName>
    </alternativeName>
</protein>
<comment type="subcellular location">
    <subcellularLocation>
        <location evidence="2">Periplasm</location>
    </subcellularLocation>
</comment>
<dbReference type="PROSITE" id="PS50106">
    <property type="entry name" value="PDZ"/>
    <property type="match status" value="2"/>
</dbReference>
<feature type="domain" description="PDZ" evidence="18">
    <location>
        <begin position="405"/>
        <end position="506"/>
    </location>
</feature>
<keyword evidence="8" id="KW-0677">Repeat</keyword>
<feature type="chain" id="PRO_5015018679" description="Probable periplasmic serine endoprotease DegP-like" evidence="17">
    <location>
        <begin position="40"/>
        <end position="507"/>
    </location>
</feature>
<dbReference type="InterPro" id="IPR036034">
    <property type="entry name" value="PDZ_sf"/>
</dbReference>
<dbReference type="AlphaFoldDB" id="A0A1C3K453"/>
<dbReference type="KEGG" id="odi:ODI_R1433"/>
<dbReference type="GO" id="GO:0042597">
    <property type="term" value="C:periplasmic space"/>
    <property type="evidence" value="ECO:0007669"/>
    <property type="project" value="UniProtKB-SubCell"/>
</dbReference>
<feature type="region of interest" description="Disordered" evidence="16">
    <location>
        <begin position="107"/>
        <end position="132"/>
    </location>
</feature>
<keyword evidence="7 17" id="KW-0732">Signal</keyword>
<keyword evidence="12" id="KW-0346">Stress response</keyword>
<evidence type="ECO:0000256" key="15">
    <source>
        <dbReference type="PIRSR" id="PIRSR611782-2"/>
    </source>
</evidence>
<reference evidence="20 21" key="2">
    <citation type="submission" date="2017-08" db="EMBL/GenBank/DDBJ databases">
        <authorList>
            <person name="de Groot N.N."/>
        </authorList>
    </citation>
    <scope>NUCLEOTIDE SEQUENCE [LARGE SCALE GENOMIC DNA]</scope>
    <source>
        <strain evidence="20">Orrdi1</strain>
    </source>
</reference>
<evidence type="ECO:0000256" key="17">
    <source>
        <dbReference type="SAM" id="SignalP"/>
    </source>
</evidence>
<evidence type="ECO:0000256" key="10">
    <source>
        <dbReference type="ARBA" id="ARBA00022801"/>
    </source>
</evidence>
<sequence>MRFQTLTQPSLRRLQATALALALVSGGVLLHHAPVAAQAAPAAASAPAVAAPTAAALPDFTTIVEKADPAVVNIRTTATVPVRRGPGGGNDPYELFRFFFGPDFQPPGMPGAPRQAPPRDQTPPAERSVPRGLGSGFFISDDGYILTNNHVVADANEIFVTLTDGREFKAKVIGTDERTDVALIKVDAKGMATLPIGDVKALKKGQWVLAIGSPFGLDSTVTSGIVSAIGRDTGEYLPFIQTDVAVNPGNSGGPLLNLGGEVVGINSQIVSRSGGFMGISLAIPIDEVMRVVEQLKASGRVTRGLIGVQIGEVSKDVADAIGLPKAEGALVSGVQPEGPADAAGVQPGDVIQRFNGQAINRWSDLPRIVGETKPGSDVAMEVWRKGKNQTLKVKVTEMEAKGGAAAAAKEESQAKASNALGLAVTAVPAEMQRKLRIKGGVLVQSAEGVSAAAGLTQGDVVLAINDTDVTSPEQFAKLAAKVDKERAVGLLVRRGDLTQWVAVRPAK</sequence>
<dbReference type="GO" id="GO:0004252">
    <property type="term" value="F:serine-type endopeptidase activity"/>
    <property type="evidence" value="ECO:0007669"/>
    <property type="project" value="InterPro"/>
</dbReference>
<dbReference type="CDD" id="cd10839">
    <property type="entry name" value="cpPDZ1_DegP-like"/>
    <property type="match status" value="1"/>
</dbReference>
<dbReference type="NCBIfam" id="TIGR02037">
    <property type="entry name" value="degP_htrA_DO"/>
    <property type="match status" value="1"/>
</dbReference>
<proteinExistence type="inferred from homology"/>
<evidence type="ECO:0000256" key="1">
    <source>
        <dbReference type="ARBA" id="ARBA00001772"/>
    </source>
</evidence>
<comment type="catalytic activity">
    <reaction evidence="1">
        <text>Acts on substrates that are at least partially unfolded. The cleavage site P1 residue is normally between a pair of hydrophobic residues, such as Val-|-Val.</text>
        <dbReference type="EC" id="3.4.21.107"/>
    </reaction>
</comment>
<dbReference type="EC" id="3.4.21.107" evidence="4"/>
<evidence type="ECO:0000256" key="6">
    <source>
        <dbReference type="ARBA" id="ARBA00022670"/>
    </source>
</evidence>
<organism evidence="19 21">
    <name type="scientific">Orrella dioscoreae</name>
    <dbReference type="NCBI Taxonomy" id="1851544"/>
    <lineage>
        <taxon>Bacteria</taxon>
        <taxon>Pseudomonadati</taxon>
        <taxon>Pseudomonadota</taxon>
        <taxon>Betaproteobacteria</taxon>
        <taxon>Burkholderiales</taxon>
        <taxon>Alcaligenaceae</taxon>
        <taxon>Orrella</taxon>
    </lineage>
</organism>
<dbReference type="EMBL" id="LT907988">
    <property type="protein sequence ID" value="SOE48425.1"/>
    <property type="molecule type" value="Genomic_DNA"/>
</dbReference>
<evidence type="ECO:0000256" key="3">
    <source>
        <dbReference type="ARBA" id="ARBA00010541"/>
    </source>
</evidence>
<evidence type="ECO:0000256" key="7">
    <source>
        <dbReference type="ARBA" id="ARBA00022729"/>
    </source>
</evidence>
<evidence type="ECO:0000313" key="20">
    <source>
        <dbReference type="EMBL" id="SOE48425.1"/>
    </source>
</evidence>
<keyword evidence="10" id="KW-0378">Hydrolase</keyword>
<dbReference type="InterPro" id="IPR001478">
    <property type="entry name" value="PDZ"/>
</dbReference>
<dbReference type="PANTHER" id="PTHR22939">
    <property type="entry name" value="SERINE PROTEASE FAMILY S1C HTRA-RELATED"/>
    <property type="match status" value="1"/>
</dbReference>
<feature type="signal peptide" evidence="17">
    <location>
        <begin position="1"/>
        <end position="39"/>
    </location>
</feature>
<evidence type="ECO:0000256" key="9">
    <source>
        <dbReference type="ARBA" id="ARBA00022764"/>
    </source>
</evidence>
<dbReference type="STRING" id="1851544.ODI_00838"/>
<dbReference type="Proteomes" id="UP000078558">
    <property type="component" value="Chromosome I"/>
</dbReference>
<dbReference type="Gene3D" id="2.40.10.120">
    <property type="match status" value="1"/>
</dbReference>
<evidence type="ECO:0000256" key="11">
    <source>
        <dbReference type="ARBA" id="ARBA00022825"/>
    </source>
</evidence>
<evidence type="ECO:0000256" key="14">
    <source>
        <dbReference type="PIRSR" id="PIRSR611782-1"/>
    </source>
</evidence>
<evidence type="ECO:0000256" key="13">
    <source>
        <dbReference type="ARBA" id="ARBA00032850"/>
    </source>
</evidence>
<keyword evidence="6 19" id="KW-0645">Protease</keyword>
<evidence type="ECO:0000256" key="2">
    <source>
        <dbReference type="ARBA" id="ARBA00004418"/>
    </source>
</evidence>
<feature type="domain" description="PDZ" evidence="18">
    <location>
        <begin position="300"/>
        <end position="359"/>
    </location>
</feature>
<feature type="active site" description="Charge relay system" evidence="14">
    <location>
        <position position="180"/>
    </location>
</feature>
<dbReference type="PRINTS" id="PR00834">
    <property type="entry name" value="PROTEASES2C"/>
</dbReference>
<dbReference type="GO" id="GO:0006508">
    <property type="term" value="P:proteolysis"/>
    <property type="evidence" value="ECO:0007669"/>
    <property type="project" value="UniProtKB-KW"/>
</dbReference>
<keyword evidence="9" id="KW-0574">Periplasm</keyword>
<dbReference type="InterPro" id="IPR011782">
    <property type="entry name" value="Pept_S1C_Do"/>
</dbReference>
<gene>
    <name evidence="19" type="ORF">ODI_00838</name>
    <name evidence="20" type="ORF">ODI_R1433</name>
</gene>
<dbReference type="PANTHER" id="PTHR22939:SF130">
    <property type="entry name" value="PERIPLASMIC SERINE ENDOPROTEASE DEGP-LIKE-RELATED"/>
    <property type="match status" value="1"/>
</dbReference>